<dbReference type="EMBL" id="JAGXEW010000013">
    <property type="protein sequence ID" value="KAK1164328.1"/>
    <property type="molecule type" value="Genomic_DNA"/>
</dbReference>
<dbReference type="EC" id="3.5.2.6" evidence="4"/>
<feature type="region of interest" description="Disordered" evidence="10">
    <location>
        <begin position="24"/>
        <end position="66"/>
    </location>
</feature>
<dbReference type="GO" id="GO:0005634">
    <property type="term" value="C:nucleus"/>
    <property type="evidence" value="ECO:0007669"/>
    <property type="project" value="UniProtKB-SubCell"/>
</dbReference>
<comment type="catalytic activity">
    <reaction evidence="1">
        <text>a beta-lactam + H2O = a substituted beta-amino acid</text>
        <dbReference type="Rhea" id="RHEA:20401"/>
        <dbReference type="ChEBI" id="CHEBI:15377"/>
        <dbReference type="ChEBI" id="CHEBI:35627"/>
        <dbReference type="ChEBI" id="CHEBI:140347"/>
        <dbReference type="EC" id="3.5.2.6"/>
    </reaction>
</comment>
<evidence type="ECO:0000256" key="10">
    <source>
        <dbReference type="SAM" id="MobiDB-lite"/>
    </source>
</evidence>
<name>A0AAD8G1L3_ACIOX</name>
<feature type="compositionally biased region" description="Polar residues" evidence="10">
    <location>
        <begin position="186"/>
        <end position="215"/>
    </location>
</feature>
<proteinExistence type="inferred from homology"/>
<feature type="region of interest" description="Disordered" evidence="10">
    <location>
        <begin position="80"/>
        <end position="101"/>
    </location>
</feature>
<dbReference type="GO" id="GO:0008800">
    <property type="term" value="F:beta-lactamase activity"/>
    <property type="evidence" value="ECO:0007669"/>
    <property type="project" value="UniProtKB-EC"/>
</dbReference>
<evidence type="ECO:0000256" key="9">
    <source>
        <dbReference type="ARBA" id="ARBA00078423"/>
    </source>
</evidence>
<dbReference type="PANTHER" id="PTHR23240:SF6">
    <property type="entry name" value="DNA CROSS-LINK REPAIR 1A PROTEIN"/>
    <property type="match status" value="1"/>
</dbReference>
<feature type="domain" description="Metallo-beta-lactamase" evidence="11">
    <location>
        <begin position="443"/>
        <end position="822"/>
    </location>
</feature>
<dbReference type="Gene3D" id="3.40.50.12650">
    <property type="match status" value="1"/>
</dbReference>
<evidence type="ECO:0000256" key="5">
    <source>
        <dbReference type="ARBA" id="ARBA00022763"/>
    </source>
</evidence>
<evidence type="ECO:0000259" key="11">
    <source>
        <dbReference type="SMART" id="SM00849"/>
    </source>
</evidence>
<keyword evidence="5" id="KW-0227">DNA damage</keyword>
<keyword evidence="7" id="KW-0539">Nucleus</keyword>
<dbReference type="InterPro" id="IPR036866">
    <property type="entry name" value="RibonucZ/Hydroxyglut_hydro"/>
</dbReference>
<comment type="subcellular location">
    <subcellularLocation>
        <location evidence="2">Nucleus</location>
    </subcellularLocation>
</comment>
<accession>A0AAD8G1L3</accession>
<evidence type="ECO:0000256" key="3">
    <source>
        <dbReference type="ARBA" id="ARBA00010304"/>
    </source>
</evidence>
<evidence type="ECO:0000256" key="4">
    <source>
        <dbReference type="ARBA" id="ARBA00012865"/>
    </source>
</evidence>
<dbReference type="GO" id="GO:0036297">
    <property type="term" value="P:interstrand cross-link repair"/>
    <property type="evidence" value="ECO:0007669"/>
    <property type="project" value="TreeGrafter"/>
</dbReference>
<keyword evidence="6" id="KW-0234">DNA repair</keyword>
<sequence>MSDKVSEDDIWEYKSIRKTPKIVEHNTNKLKEKTQLDGNKTTRQSIGKKNCKKNLDNSKASSLEEETTPDVYFLHQHQSTPIKQHGRVQSNEEKQTATNGQTVHEGHCPGCQMPFSVLLVQTPRWHVAECLDTPGSGDGTECPEGLHCSSRIPNHYKRYTHFLLAQSRATGDQDCCSFNSSQETLASASTSHTQNIDPSPTGTSPTSQQENTAGSKPNALLLLRSPASAEIKKRSRTTLSPRAATGKISSSSKNLDTKQSLVGSQRNLLSQKGKDHVKASGLSMERGPRNVPQDFNSLPLSAAVPSDEEISYSPLCSDSEEVKPKHEWFHTNIHECKEGVVNNFNGLDFASLTKSPNLWDEVLSDTDLFSDYFNESPLNGIDSNERTNSTAVDHSTQTVQTCGPWLAQPERHYNYEIINTECQLHKLISPGNEILKEDLVVSNGTSYCFTQERSSTLVDSLHAKKEPVVSFHSPQSVVLEHLRNRLTHTGGRNGLHADVLHSLNIKQERPLTESVTPSQNLNPHSRKMAPKRLLLARSKPSNAGLRQTDIGVFFGLKPLKEKELEVKEKQPNKTMQAATGELNSEVHSRERKPRQRKRKATSSIGDCAEQEAVDGSNNNEALPPKEKGSRPRRRGWCKGGSAKEPENGDAPATRQCPFYKNIPGTGFVVDAFQYGAIEGCTAYFLTHFHSDHYGGLKKSFRLPIYCNKITGNLVKSKLGVEEQYVNILPMNTECTVDGVRVTLLDANHCPGAAMLLLHLPNGKTVLHTGDFRADPSMERYPELVGQKVQTLYLDTTYCSPEYTFPTQQEAITFAATTAFETVTSNPRTLVVCGTYSIGKEKVFLAIADVLGCKVYVSRDKYNIMCCLESERIKELITMDWDATQLHVLPMMQVSYKGLQTHLNKFSGKYDQIVAFKPTGWVYSGLSESVANIRPRVRGNITVYDVPYSEHSGYLEMKRFVQWLKPEKIIPTVNVGNPKERRAMESVFREWKSEMKQKTN</sequence>
<evidence type="ECO:0000256" key="6">
    <source>
        <dbReference type="ARBA" id="ARBA00023204"/>
    </source>
</evidence>
<feature type="compositionally biased region" description="Basic and acidic residues" evidence="10">
    <location>
        <begin position="24"/>
        <end position="35"/>
    </location>
</feature>
<dbReference type="FunFam" id="3.40.50.12650:FF:000001">
    <property type="entry name" value="DNA cross-link repair 1A"/>
    <property type="match status" value="1"/>
</dbReference>
<feature type="compositionally biased region" description="Polar residues" evidence="10">
    <location>
        <begin position="247"/>
        <end position="270"/>
    </location>
</feature>
<evidence type="ECO:0000313" key="12">
    <source>
        <dbReference type="EMBL" id="KAK1164328.1"/>
    </source>
</evidence>
<dbReference type="Pfam" id="PF07522">
    <property type="entry name" value="DRMBL"/>
    <property type="match status" value="1"/>
</dbReference>
<dbReference type="FunFam" id="3.60.15.10:FF:000010">
    <property type="entry name" value="DNA cross-link repair 1A"/>
    <property type="match status" value="1"/>
</dbReference>
<evidence type="ECO:0000256" key="8">
    <source>
        <dbReference type="ARBA" id="ARBA00069609"/>
    </source>
</evidence>
<feature type="region of interest" description="Disordered" evidence="10">
    <location>
        <begin position="186"/>
        <end position="291"/>
    </location>
</feature>
<keyword evidence="13" id="KW-1185">Reference proteome</keyword>
<protein>
    <recommendedName>
        <fullName evidence="8">DNA cross-link repair 1A protein</fullName>
        <ecNumber evidence="4">3.5.2.6</ecNumber>
    </recommendedName>
    <alternativeName>
        <fullName evidence="9">SNM1 homolog A</fullName>
    </alternativeName>
</protein>
<dbReference type="GO" id="GO:0035312">
    <property type="term" value="F:5'-3' DNA exonuclease activity"/>
    <property type="evidence" value="ECO:0007669"/>
    <property type="project" value="TreeGrafter"/>
</dbReference>
<comment type="similarity">
    <text evidence="3">Belongs to the DNA repair metallo-beta-lactamase (DRMBL) family.</text>
</comment>
<dbReference type="GO" id="GO:0006303">
    <property type="term" value="P:double-strand break repair via nonhomologous end joining"/>
    <property type="evidence" value="ECO:0007669"/>
    <property type="project" value="TreeGrafter"/>
</dbReference>
<dbReference type="PANTHER" id="PTHR23240">
    <property type="entry name" value="DNA CROSS-LINK REPAIR PROTEIN PSO2/SNM1-RELATED"/>
    <property type="match status" value="1"/>
</dbReference>
<feature type="compositionally biased region" description="Basic residues" evidence="10">
    <location>
        <begin position="589"/>
        <end position="600"/>
    </location>
</feature>
<evidence type="ECO:0000256" key="2">
    <source>
        <dbReference type="ARBA" id="ARBA00004123"/>
    </source>
</evidence>
<gene>
    <name evidence="12" type="primary">DCLRE1A</name>
    <name evidence="12" type="ORF">AOXY_G14593</name>
</gene>
<dbReference type="SMART" id="SM00849">
    <property type="entry name" value="Lactamase_B"/>
    <property type="match status" value="1"/>
</dbReference>
<dbReference type="AlphaFoldDB" id="A0AAD8G1L3"/>
<dbReference type="InterPro" id="IPR001279">
    <property type="entry name" value="Metallo-B-lactamas"/>
</dbReference>
<evidence type="ECO:0000313" key="13">
    <source>
        <dbReference type="Proteomes" id="UP001230051"/>
    </source>
</evidence>
<feature type="compositionally biased region" description="Polar residues" evidence="10">
    <location>
        <begin position="36"/>
        <end position="47"/>
    </location>
</feature>
<evidence type="ECO:0000256" key="1">
    <source>
        <dbReference type="ARBA" id="ARBA00001526"/>
    </source>
</evidence>
<evidence type="ECO:0000256" key="7">
    <source>
        <dbReference type="ARBA" id="ARBA00023242"/>
    </source>
</evidence>
<dbReference type="SUPFAM" id="SSF56281">
    <property type="entry name" value="Metallo-hydrolase/oxidoreductase"/>
    <property type="match status" value="1"/>
</dbReference>
<organism evidence="12 13">
    <name type="scientific">Acipenser oxyrinchus oxyrinchus</name>
    <dbReference type="NCBI Taxonomy" id="40147"/>
    <lineage>
        <taxon>Eukaryota</taxon>
        <taxon>Metazoa</taxon>
        <taxon>Chordata</taxon>
        <taxon>Craniata</taxon>
        <taxon>Vertebrata</taxon>
        <taxon>Euteleostomi</taxon>
        <taxon>Actinopterygii</taxon>
        <taxon>Chondrostei</taxon>
        <taxon>Acipenseriformes</taxon>
        <taxon>Acipenseridae</taxon>
        <taxon>Acipenser</taxon>
    </lineage>
</organism>
<reference evidence="12" key="1">
    <citation type="submission" date="2022-02" db="EMBL/GenBank/DDBJ databases">
        <title>Atlantic sturgeon de novo genome assembly.</title>
        <authorList>
            <person name="Stock M."/>
            <person name="Klopp C."/>
            <person name="Guiguen Y."/>
            <person name="Cabau C."/>
            <person name="Parinello H."/>
            <person name="Santidrian Yebra-Pimentel E."/>
            <person name="Kuhl H."/>
            <person name="Dirks R.P."/>
            <person name="Guessner J."/>
            <person name="Wuertz S."/>
            <person name="Du K."/>
            <person name="Schartl M."/>
        </authorList>
    </citation>
    <scope>NUCLEOTIDE SEQUENCE</scope>
    <source>
        <strain evidence="12">STURGEONOMICS-FGT-2020</strain>
        <tissue evidence="12">Whole blood</tissue>
    </source>
</reference>
<dbReference type="Gene3D" id="3.60.15.10">
    <property type="entry name" value="Ribonuclease Z/Hydroxyacylglutathione hydrolase-like"/>
    <property type="match status" value="1"/>
</dbReference>
<dbReference type="Proteomes" id="UP001230051">
    <property type="component" value="Unassembled WGS sequence"/>
</dbReference>
<dbReference type="GO" id="GO:0003684">
    <property type="term" value="F:damaged DNA binding"/>
    <property type="evidence" value="ECO:0007669"/>
    <property type="project" value="TreeGrafter"/>
</dbReference>
<feature type="region of interest" description="Disordered" evidence="10">
    <location>
        <begin position="565"/>
        <end position="653"/>
    </location>
</feature>
<comment type="caution">
    <text evidence="12">The sequence shown here is derived from an EMBL/GenBank/DDBJ whole genome shotgun (WGS) entry which is preliminary data.</text>
</comment>
<dbReference type="InterPro" id="IPR011084">
    <property type="entry name" value="DRMBL"/>
</dbReference>